<dbReference type="InterPro" id="IPR016787">
    <property type="entry name" value="UCP021328"/>
</dbReference>
<dbReference type="HOGENOM" id="CLU_123192_1_0_9"/>
<evidence type="ECO:0000313" key="1">
    <source>
        <dbReference type="EMBL" id="EFW05105.1"/>
    </source>
</evidence>
<comment type="caution">
    <text evidence="1">The sequence shown here is derived from an EMBL/GenBank/DDBJ whole genome shotgun (WGS) entry which is preliminary data.</text>
</comment>
<dbReference type="RefSeq" id="WP_008788795.1">
    <property type="nucleotide sequence ID" value="NZ_AKCB01000003.1"/>
</dbReference>
<proteinExistence type="predicted"/>
<dbReference type="GeneID" id="78231287"/>
<dbReference type="AlphaFoldDB" id="E7GA97"/>
<dbReference type="STRING" id="100884.GCA_000269565_03530"/>
<keyword evidence="2" id="KW-1185">Reference proteome</keyword>
<dbReference type="PIRSF" id="PIRSF021328">
    <property type="entry name" value="UCP021328"/>
    <property type="match status" value="1"/>
</dbReference>
<sequence>MGQISLSFRVYFDDGVWVGLFEETNQGFLQVCKVILGTEPQTEELLQMIQKQYIHLKWSPSVVVKAKERKQNPKRLQRMVKHQMQTLGLGTKSQQALQLLHEQMKETKKQKTKDNQLFIKQEKFAIQQRKRKEKHRGH</sequence>
<dbReference type="eggNOG" id="ENOG502ZBVG">
    <property type="taxonomic scope" value="Bacteria"/>
</dbReference>
<organism evidence="1 2">
    <name type="scientific">Coprobacillus cateniformis</name>
    <dbReference type="NCBI Taxonomy" id="100884"/>
    <lineage>
        <taxon>Bacteria</taxon>
        <taxon>Bacillati</taxon>
        <taxon>Bacillota</taxon>
        <taxon>Erysipelotrichia</taxon>
        <taxon>Erysipelotrichales</taxon>
        <taxon>Coprobacillaceae</taxon>
        <taxon>Coprobacillus</taxon>
    </lineage>
</organism>
<dbReference type="Proteomes" id="UP000003157">
    <property type="component" value="Unassembled WGS sequence"/>
</dbReference>
<name>E7GA97_9FIRM</name>
<evidence type="ECO:0008006" key="3">
    <source>
        <dbReference type="Google" id="ProtNLM"/>
    </source>
</evidence>
<protein>
    <recommendedName>
        <fullName evidence="3">DUF2992 family protein</fullName>
    </recommendedName>
</protein>
<gene>
    <name evidence="1" type="ORF">HMPREF9488_01687</name>
</gene>
<accession>E7GA97</accession>
<evidence type="ECO:0000313" key="2">
    <source>
        <dbReference type="Proteomes" id="UP000003157"/>
    </source>
</evidence>
<reference evidence="1 2" key="1">
    <citation type="submission" date="2010-12" db="EMBL/GenBank/DDBJ databases">
        <title>The Genome Sequence of Coprobacillus sp. strain 29_1.</title>
        <authorList>
            <consortium name="The Broad Institute Genome Sequencing Platform"/>
            <person name="Earl A."/>
            <person name="Ward D."/>
            <person name="Feldgarden M."/>
            <person name="Gevers D."/>
            <person name="Daigneault M."/>
            <person name="Sibley C.D."/>
            <person name="White A."/>
            <person name="Strauss J."/>
            <person name="Allen-Vercoe E."/>
            <person name="Young S.K."/>
            <person name="Zeng Q."/>
            <person name="Gargeya S."/>
            <person name="Fitzgerald M."/>
            <person name="Haas B."/>
            <person name="Abouelleil A."/>
            <person name="Alvarado L."/>
            <person name="Arachchi H.M."/>
            <person name="Berlin A."/>
            <person name="Brown A."/>
            <person name="Chapman S.B."/>
            <person name="Chen Z."/>
            <person name="Dunbar C."/>
            <person name="Freedman E."/>
            <person name="Gearin G."/>
            <person name="Gellesch M."/>
            <person name="Goldberg J."/>
            <person name="Griggs A."/>
            <person name="Gujja S."/>
            <person name="Heilman E."/>
            <person name="Heiman D."/>
            <person name="Howarth C."/>
            <person name="Larson L."/>
            <person name="Lui A."/>
            <person name="MacDonald P.J.P."/>
            <person name="Mehta T."/>
            <person name="Montmayeur A."/>
            <person name="Murphy C."/>
            <person name="Neiman D."/>
            <person name="Pearson M."/>
            <person name="Priest M."/>
            <person name="Roberts A."/>
            <person name="Saif S."/>
            <person name="Shea T."/>
            <person name="Shenoy N."/>
            <person name="Sisk P."/>
            <person name="Stolte C."/>
            <person name="Sykes S."/>
            <person name="White J."/>
            <person name="Yandava C."/>
            <person name="Nusbaum C."/>
            <person name="Birren B."/>
        </authorList>
    </citation>
    <scope>NUCLEOTIDE SEQUENCE [LARGE SCALE GENOMIC DNA]</scope>
    <source>
        <strain evidence="1 2">29_1</strain>
    </source>
</reference>
<dbReference type="Pfam" id="PF11208">
    <property type="entry name" value="DUF2992"/>
    <property type="match status" value="1"/>
</dbReference>
<dbReference type="OrthoDB" id="4570726at2"/>
<dbReference type="EMBL" id="ADKX01000030">
    <property type="protein sequence ID" value="EFW05105.1"/>
    <property type="molecule type" value="Genomic_DNA"/>
</dbReference>